<proteinExistence type="predicted"/>
<gene>
    <name evidence="4" type="primary">DLG1</name>
    <name evidence="4" type="ORF">L345_15439</name>
</gene>
<accession>V8NB90</accession>
<dbReference type="Proteomes" id="UP000018936">
    <property type="component" value="Unassembled WGS sequence"/>
</dbReference>
<evidence type="ECO:0000256" key="1">
    <source>
        <dbReference type="SAM" id="MobiDB-lite"/>
    </source>
</evidence>
<evidence type="ECO:0000259" key="3">
    <source>
        <dbReference type="SMART" id="SM01277"/>
    </source>
</evidence>
<feature type="transmembrane region" description="Helical" evidence="2">
    <location>
        <begin position="337"/>
        <end position="367"/>
    </location>
</feature>
<name>V8NB90_OPHHA</name>
<dbReference type="SMART" id="SM01277">
    <property type="entry name" value="MAGUK_N_PEST"/>
    <property type="match status" value="1"/>
</dbReference>
<keyword evidence="2" id="KW-1133">Transmembrane helix</keyword>
<dbReference type="InterPro" id="IPR019590">
    <property type="entry name" value="DLG1_PEST_dom"/>
</dbReference>
<organism evidence="4 5">
    <name type="scientific">Ophiophagus hannah</name>
    <name type="common">King cobra</name>
    <name type="synonym">Naja hannah</name>
    <dbReference type="NCBI Taxonomy" id="8665"/>
    <lineage>
        <taxon>Eukaryota</taxon>
        <taxon>Metazoa</taxon>
        <taxon>Chordata</taxon>
        <taxon>Craniata</taxon>
        <taxon>Vertebrata</taxon>
        <taxon>Euteleostomi</taxon>
        <taxon>Lepidosauria</taxon>
        <taxon>Squamata</taxon>
        <taxon>Bifurcata</taxon>
        <taxon>Unidentata</taxon>
        <taxon>Episquamata</taxon>
        <taxon>Toxicofera</taxon>
        <taxon>Serpentes</taxon>
        <taxon>Colubroidea</taxon>
        <taxon>Elapidae</taxon>
        <taxon>Elapinae</taxon>
        <taxon>Ophiophagus</taxon>
    </lineage>
</organism>
<evidence type="ECO:0000313" key="4">
    <source>
        <dbReference type="EMBL" id="ETE58837.1"/>
    </source>
</evidence>
<dbReference type="AlphaFoldDB" id="V8NB90"/>
<protein>
    <submittedName>
        <fullName evidence="4">Disks large-like 1</fullName>
    </submittedName>
</protein>
<sequence length="874" mass="96606">MHGVSGASSPHHPFPPPLITSCCAQCKRRKPCVPAGHMGSAALTTRISSWTTSGPRPIAWQPPVSTTSFLSFQKYRYQDEDSPPLEHSPAHLPNQVKAPELVHVAEKNLSQIESVHGYVSHSHISPIKVGRGGTGAPARRGATVLPPLAHLALPTPPHTCTHRGLPRESMGWHDGRCACPLICVWVYTPPLTWFRASLATLRVGRIPVSRRLAWVLSLGGGFCGACPSVCCTAGASVWCFSHHTTWLRAVCSWLVVHRVEKCARLVCFMTVMLNILTLACSLNFPYSSERGPHFSKPALSTSNSTASEEQKHEPRFLHNPVLVFTVFHNGWSAYDSTYTMCIFFVVFSVFAACSGAFVECLFLWTLLDVKHRQVLKLPTGVVCLLVRTSSAEPVVKKKADNLWRGKLMLGLQQTHPHSNHNWVQPTLKSIIHFPLDPGLPPTPWMYILQWDTSVVGFKYFCHHQFSGMAWWVRFAHVHTLCVHACTQCALCAACTTPGHFNSCLARHSSVPCKAAVLQIQRRKNVGENRFGLCCSLLLLACQNRAKLVEYHHWDTSIAKSHQSCSPVIILHMNSALKECTAFPHSLSPGKGLIGAAESQLVWGKLRAGRPLGKSCPPSHAHRTSSLASQSGDCEFNPSERQTFLSLSGHDENIYLPNKTLPWRQERHPAIKTLSIYDMVQWPSGGALASQSGGCEHPASMVKPFESIHRLATTFNPDQRLCSPTVNLTAPSNVQRLDHVYKFFAAFPWSCGCLLQHFCQKTPNIWFWVFRQTCTRRSSWVCSMMAAFPTRQRGADSVSIVTQGLLVSDKPSQCRKPGSLNDGVTNLTTAGIQLAEWCGSWSSLASQSGGCEFDPKKSIRPVKRSAPFTLHLARD</sequence>
<dbReference type="Pfam" id="PF10608">
    <property type="entry name" value="MAGUK_N_PEST"/>
    <property type="match status" value="1"/>
</dbReference>
<reference evidence="4 5" key="1">
    <citation type="journal article" date="2013" name="Proc. Natl. Acad. Sci. U.S.A.">
        <title>The king cobra genome reveals dynamic gene evolution and adaptation in the snake venom system.</title>
        <authorList>
            <person name="Vonk F.J."/>
            <person name="Casewell N.R."/>
            <person name="Henkel C.V."/>
            <person name="Heimberg A.M."/>
            <person name="Jansen H.J."/>
            <person name="McCleary R.J."/>
            <person name="Kerkkamp H.M."/>
            <person name="Vos R.A."/>
            <person name="Guerreiro I."/>
            <person name="Calvete J.J."/>
            <person name="Wuster W."/>
            <person name="Woods A.E."/>
            <person name="Logan J.M."/>
            <person name="Harrison R.A."/>
            <person name="Castoe T.A."/>
            <person name="de Koning A.P."/>
            <person name="Pollock D.D."/>
            <person name="Yandell M."/>
            <person name="Calderon D."/>
            <person name="Renjifo C."/>
            <person name="Currier R.B."/>
            <person name="Salgado D."/>
            <person name="Pla D."/>
            <person name="Sanz L."/>
            <person name="Hyder A.S."/>
            <person name="Ribeiro J.M."/>
            <person name="Arntzen J.W."/>
            <person name="van den Thillart G.E."/>
            <person name="Boetzer M."/>
            <person name="Pirovano W."/>
            <person name="Dirks R.P."/>
            <person name="Spaink H.P."/>
            <person name="Duboule D."/>
            <person name="McGlinn E."/>
            <person name="Kini R.M."/>
            <person name="Richardson M.K."/>
        </authorList>
    </citation>
    <scope>NUCLEOTIDE SEQUENCE</scope>
    <source>
        <tissue evidence="4">Blood</tissue>
    </source>
</reference>
<keyword evidence="2" id="KW-0472">Membrane</keyword>
<feature type="domain" description="Disks large homologue 1 N-terminal PEST" evidence="3">
    <location>
        <begin position="73"/>
        <end position="174"/>
    </location>
</feature>
<feature type="non-terminal residue" evidence="4">
    <location>
        <position position="1"/>
    </location>
</feature>
<keyword evidence="5" id="KW-1185">Reference proteome</keyword>
<dbReference type="EMBL" id="AZIM01006214">
    <property type="protein sequence ID" value="ETE58837.1"/>
    <property type="molecule type" value="Genomic_DNA"/>
</dbReference>
<evidence type="ECO:0000313" key="5">
    <source>
        <dbReference type="Proteomes" id="UP000018936"/>
    </source>
</evidence>
<feature type="region of interest" description="Disordered" evidence="1">
    <location>
        <begin position="613"/>
        <end position="634"/>
    </location>
</feature>
<keyword evidence="2" id="KW-0812">Transmembrane</keyword>
<dbReference type="OrthoDB" id="78824at2759"/>
<evidence type="ECO:0000256" key="2">
    <source>
        <dbReference type="SAM" id="Phobius"/>
    </source>
</evidence>
<comment type="caution">
    <text evidence="4">The sequence shown here is derived from an EMBL/GenBank/DDBJ whole genome shotgun (WGS) entry which is preliminary data.</text>
</comment>